<protein>
    <submittedName>
        <fullName evidence="1">Pfs domain-containing protein</fullName>
    </submittedName>
</protein>
<dbReference type="EMBL" id="MU393639">
    <property type="protein sequence ID" value="KAI4859354.1"/>
    <property type="molecule type" value="Genomic_DNA"/>
</dbReference>
<proteinExistence type="predicted"/>
<organism evidence="1 2">
    <name type="scientific">Hypoxylon rubiginosum</name>
    <dbReference type="NCBI Taxonomy" id="110542"/>
    <lineage>
        <taxon>Eukaryota</taxon>
        <taxon>Fungi</taxon>
        <taxon>Dikarya</taxon>
        <taxon>Ascomycota</taxon>
        <taxon>Pezizomycotina</taxon>
        <taxon>Sordariomycetes</taxon>
        <taxon>Xylariomycetidae</taxon>
        <taxon>Xylariales</taxon>
        <taxon>Hypoxylaceae</taxon>
        <taxon>Hypoxylon</taxon>
    </lineage>
</organism>
<accession>A0ACB9YJ30</accession>
<keyword evidence="2" id="KW-1185">Reference proteome</keyword>
<comment type="caution">
    <text evidence="1">The sequence shown here is derived from an EMBL/GenBank/DDBJ whole genome shotgun (WGS) entry which is preliminary data.</text>
</comment>
<evidence type="ECO:0000313" key="2">
    <source>
        <dbReference type="Proteomes" id="UP001497700"/>
    </source>
</evidence>
<dbReference type="Proteomes" id="UP001497700">
    <property type="component" value="Unassembled WGS sequence"/>
</dbReference>
<gene>
    <name evidence="1" type="ORF">F4820DRAFT_168676</name>
</gene>
<name>A0ACB9YJ30_9PEZI</name>
<sequence>MLPKAITFTDSTTGLLVTSSRTIQEVAKVLRADEKDGECKVFYADLTAYCAIIRDHANRINRAGIVIDEKHLHRILAHLNSTVSPYGLQGYPPCGLPSYSSLRTLNQRWERVRKNDDGAKLQFIRQSVSFGVSVEERNEFVQVLALWEDDFRAQYPDDPSQWTAEDFAPQKKINEPSYAIWSAAKSIFKALAACQNCPCSPMHDFGARLSLGTYRKPVLEDDTSEEVDFDIFLSMKQDWHEARVHTTKESIVRWAADNEAQGLQVKRKKPQVQAMKVKQLCEPIQKAKKLTARRLEFRVMRGQLFKLQSERSQFSINKTRGAVSLKEFLRRGSRSLTERTRRILAVLLSYAALHLNDTPWLPPTWNSSDIIFFRTTTSAIPLRPFIQTHLSGLDSQSPGVNSDPSKYYIDGGRGQEDSDYGEIDPDDIDPDDLIRHQCPSLIMLAVMLMEVYFVTPFEMLADKYGVEIGDAASSRTTYLDVDLVFRACRDEIPENFQFHCAVEKCLDPVMWEDEDGNKLDDQILRTRIYEEVVRPLENELIQAYSSISIEDLDQFAQTLDFGSWDQTILEQIHTLDDGEIAKNHQLPSPPSEPTRPYCSQYINTRANFQHVDEASLAHQVGLYSHLPQILQMHPSKGRDVDYKESRFFDDEAISQVHSPEACEGYKTWKSSYQAVYDKFITSLAPPSALVPVKIAILDTGIDFSHPDVEARSENIKGKYNWLNEKFRNRVYDRIGHGTFCSGILLDYAPDAHLYIAKIAEDKPSNPRIIAQAMNFAVDTWKVDIISMSFGFPTRDIDGYDKLEEAIMNAYSNHVLLFAAASNSGGQRGRAYPAREQNVICIHSTDANGNRSSFSPTAVSDDINLATVGEAVESAWPFYLCDDVYNPSYIKYKSGTSCATQIAVGVAAFLLQYARQYLPGKADMLKRQKRMKAVLRRVAEKGPAYNPRDGYHFIDLSLYADGLFGKGKSFVDHIIGDLLSS</sequence>
<reference evidence="1 2" key="1">
    <citation type="journal article" date="2022" name="New Phytol.">
        <title>Ecological generalism drives hyperdiversity of secondary metabolite gene clusters in xylarialean endophytes.</title>
        <authorList>
            <person name="Franco M.E.E."/>
            <person name="Wisecaver J.H."/>
            <person name="Arnold A.E."/>
            <person name="Ju Y.M."/>
            <person name="Slot J.C."/>
            <person name="Ahrendt S."/>
            <person name="Moore L.P."/>
            <person name="Eastman K.E."/>
            <person name="Scott K."/>
            <person name="Konkel Z."/>
            <person name="Mondo S.J."/>
            <person name="Kuo A."/>
            <person name="Hayes R.D."/>
            <person name="Haridas S."/>
            <person name="Andreopoulos B."/>
            <person name="Riley R."/>
            <person name="LaButti K."/>
            <person name="Pangilinan J."/>
            <person name="Lipzen A."/>
            <person name="Amirebrahimi M."/>
            <person name="Yan J."/>
            <person name="Adam C."/>
            <person name="Keymanesh K."/>
            <person name="Ng V."/>
            <person name="Louie K."/>
            <person name="Northen T."/>
            <person name="Drula E."/>
            <person name="Henrissat B."/>
            <person name="Hsieh H.M."/>
            <person name="Youens-Clark K."/>
            <person name="Lutzoni F."/>
            <person name="Miadlikowska J."/>
            <person name="Eastwood D.C."/>
            <person name="Hamelin R.C."/>
            <person name="Grigoriev I.V."/>
            <person name="U'Ren J.M."/>
        </authorList>
    </citation>
    <scope>NUCLEOTIDE SEQUENCE [LARGE SCALE GENOMIC DNA]</scope>
    <source>
        <strain evidence="1 2">CBS 119005</strain>
    </source>
</reference>
<evidence type="ECO:0000313" key="1">
    <source>
        <dbReference type="EMBL" id="KAI4859354.1"/>
    </source>
</evidence>